<dbReference type="Proteomes" id="UP001470230">
    <property type="component" value="Unassembled WGS sequence"/>
</dbReference>
<proteinExistence type="predicted"/>
<evidence type="ECO:0000256" key="1">
    <source>
        <dbReference type="ARBA" id="ARBA00022741"/>
    </source>
</evidence>
<keyword evidence="4" id="KW-1185">Reference proteome</keyword>
<keyword evidence="1" id="KW-0547">Nucleotide-binding</keyword>
<dbReference type="PRINTS" id="PR00449">
    <property type="entry name" value="RASTRNSFRMNG"/>
</dbReference>
<dbReference type="PROSITE" id="PS51421">
    <property type="entry name" value="RAS"/>
    <property type="match status" value="1"/>
</dbReference>
<dbReference type="SMART" id="SM00173">
    <property type="entry name" value="RAS"/>
    <property type="match status" value="1"/>
</dbReference>
<dbReference type="InterPro" id="IPR003578">
    <property type="entry name" value="Small_GTPase_Rho"/>
</dbReference>
<accession>A0ABR2HBY3</accession>
<keyword evidence="2" id="KW-0342">GTP-binding</keyword>
<dbReference type="InterPro" id="IPR027417">
    <property type="entry name" value="P-loop_NTPase"/>
</dbReference>
<dbReference type="InterPro" id="IPR001806">
    <property type="entry name" value="Small_GTPase"/>
</dbReference>
<dbReference type="SMART" id="SM00175">
    <property type="entry name" value="RAB"/>
    <property type="match status" value="1"/>
</dbReference>
<protein>
    <submittedName>
        <fullName evidence="3">Uncharacterized protein</fullName>
    </submittedName>
</protein>
<gene>
    <name evidence="3" type="ORF">M9Y10_024432</name>
</gene>
<evidence type="ECO:0000313" key="4">
    <source>
        <dbReference type="Proteomes" id="UP001470230"/>
    </source>
</evidence>
<dbReference type="PROSITE" id="PS51419">
    <property type="entry name" value="RAB"/>
    <property type="match status" value="1"/>
</dbReference>
<organism evidence="3 4">
    <name type="scientific">Tritrichomonas musculus</name>
    <dbReference type="NCBI Taxonomy" id="1915356"/>
    <lineage>
        <taxon>Eukaryota</taxon>
        <taxon>Metamonada</taxon>
        <taxon>Parabasalia</taxon>
        <taxon>Tritrichomonadida</taxon>
        <taxon>Tritrichomonadidae</taxon>
        <taxon>Tritrichomonas</taxon>
    </lineage>
</organism>
<reference evidence="3 4" key="1">
    <citation type="submission" date="2024-04" db="EMBL/GenBank/DDBJ databases">
        <title>Tritrichomonas musculus Genome.</title>
        <authorList>
            <person name="Alves-Ferreira E."/>
            <person name="Grigg M."/>
            <person name="Lorenzi H."/>
            <person name="Galac M."/>
        </authorList>
    </citation>
    <scope>NUCLEOTIDE SEQUENCE [LARGE SCALE GENOMIC DNA]</scope>
    <source>
        <strain evidence="3 4">EAF2021</strain>
    </source>
</reference>
<sequence length="199" mass="23272">MEPFKCVVVGDASSNKTQLFYNYTNQDCSNEYCTSFSENYLKSFKKNTQIYQCEFIDTTGQESYQSIRLISYIQADVFILCFSLTDKKSLDNIKNIWHPEITKVSPKAKVILVGTLLNPHEKTVTDDEVNKTKRCIKFNNYIECDLYEMDQVNSVFETAIKSVFKKRKKKFFSVFHKKKKETELEAILDNSFDFQEIVS</sequence>
<dbReference type="SMART" id="SM00174">
    <property type="entry name" value="RHO"/>
    <property type="match status" value="1"/>
</dbReference>
<dbReference type="EMBL" id="JAPFFF010000033">
    <property type="protein sequence ID" value="KAK8844226.1"/>
    <property type="molecule type" value="Genomic_DNA"/>
</dbReference>
<evidence type="ECO:0000313" key="3">
    <source>
        <dbReference type="EMBL" id="KAK8844226.1"/>
    </source>
</evidence>
<comment type="caution">
    <text evidence="3">The sequence shown here is derived from an EMBL/GenBank/DDBJ whole genome shotgun (WGS) entry which is preliminary data.</text>
</comment>
<dbReference type="Gene3D" id="3.40.50.300">
    <property type="entry name" value="P-loop containing nucleotide triphosphate hydrolases"/>
    <property type="match status" value="1"/>
</dbReference>
<dbReference type="InterPro" id="IPR005225">
    <property type="entry name" value="Small_GTP-bd"/>
</dbReference>
<dbReference type="Pfam" id="PF00071">
    <property type="entry name" value="Ras"/>
    <property type="match status" value="1"/>
</dbReference>
<dbReference type="SUPFAM" id="SSF52540">
    <property type="entry name" value="P-loop containing nucleoside triphosphate hydrolases"/>
    <property type="match status" value="1"/>
</dbReference>
<name>A0ABR2HBY3_9EUKA</name>
<dbReference type="PANTHER" id="PTHR24072">
    <property type="entry name" value="RHO FAMILY GTPASE"/>
    <property type="match status" value="1"/>
</dbReference>
<evidence type="ECO:0000256" key="2">
    <source>
        <dbReference type="ARBA" id="ARBA00023134"/>
    </source>
</evidence>
<dbReference type="NCBIfam" id="TIGR00231">
    <property type="entry name" value="small_GTP"/>
    <property type="match status" value="1"/>
</dbReference>
<dbReference type="PROSITE" id="PS51420">
    <property type="entry name" value="RHO"/>
    <property type="match status" value="1"/>
</dbReference>